<accession>T1JIL3</accession>
<reference evidence="2" key="2">
    <citation type="submission" date="2015-02" db="UniProtKB">
        <authorList>
            <consortium name="EnsemblMetazoa"/>
        </authorList>
    </citation>
    <scope>IDENTIFICATION</scope>
</reference>
<sequence length="188" mass="20982">MHRLRDNKLDATNENKPMQFKNYHFIREKQNLALNAQTSRINHVYSSGNTINQASSHWENTIINSSTLTFAAALEGCRTSSVAAFDTKGPVFIYEPPNQVDFSNMTGARIECTAHGNPQPSVQWLRADGTQVVEIPSLVTVLENGTLVFRPFRAEDYRQDIHAVVYKCAATNAIGTIVSRDVKVRGVE</sequence>
<organism evidence="2 3">
    <name type="scientific">Strigamia maritima</name>
    <name type="common">European centipede</name>
    <name type="synonym">Geophilus maritimus</name>
    <dbReference type="NCBI Taxonomy" id="126957"/>
    <lineage>
        <taxon>Eukaryota</taxon>
        <taxon>Metazoa</taxon>
        <taxon>Ecdysozoa</taxon>
        <taxon>Arthropoda</taxon>
        <taxon>Myriapoda</taxon>
        <taxon>Chilopoda</taxon>
        <taxon>Pleurostigmophora</taxon>
        <taxon>Geophilomorpha</taxon>
        <taxon>Linotaeniidae</taxon>
        <taxon>Strigamia</taxon>
    </lineage>
</organism>
<dbReference type="eggNOG" id="KOG3510">
    <property type="taxonomic scope" value="Eukaryota"/>
</dbReference>
<reference evidence="3" key="1">
    <citation type="submission" date="2011-05" db="EMBL/GenBank/DDBJ databases">
        <authorList>
            <person name="Richards S.R."/>
            <person name="Qu J."/>
            <person name="Jiang H."/>
            <person name="Jhangiani S.N."/>
            <person name="Agravi P."/>
            <person name="Goodspeed R."/>
            <person name="Gross S."/>
            <person name="Mandapat C."/>
            <person name="Jackson L."/>
            <person name="Mathew T."/>
            <person name="Pu L."/>
            <person name="Thornton R."/>
            <person name="Saada N."/>
            <person name="Wilczek-Boney K.B."/>
            <person name="Lee S."/>
            <person name="Kovar C."/>
            <person name="Wu Y."/>
            <person name="Scherer S.E."/>
            <person name="Worley K.C."/>
            <person name="Muzny D.M."/>
            <person name="Gibbs R."/>
        </authorList>
    </citation>
    <scope>NUCLEOTIDE SEQUENCE</scope>
    <source>
        <strain evidence="3">Brora</strain>
    </source>
</reference>
<dbReference type="Pfam" id="PF13927">
    <property type="entry name" value="Ig_3"/>
    <property type="match status" value="1"/>
</dbReference>
<feature type="domain" description="Ig-like" evidence="1">
    <location>
        <begin position="90"/>
        <end position="185"/>
    </location>
</feature>
<dbReference type="EMBL" id="JH431973">
    <property type="status" value="NOT_ANNOTATED_CDS"/>
    <property type="molecule type" value="Genomic_DNA"/>
</dbReference>
<dbReference type="HOGENOM" id="CLU_1442779_0_0_1"/>
<dbReference type="Proteomes" id="UP000014500">
    <property type="component" value="Unassembled WGS sequence"/>
</dbReference>
<dbReference type="FunFam" id="2.60.40.10:FF:000230">
    <property type="entry name" value="Down syndrome cell adhesion molecule, isoform D"/>
    <property type="match status" value="1"/>
</dbReference>
<name>T1JIL3_STRMM</name>
<evidence type="ECO:0000259" key="1">
    <source>
        <dbReference type="PROSITE" id="PS50835"/>
    </source>
</evidence>
<dbReference type="PROSITE" id="PS50835">
    <property type="entry name" value="IG_LIKE"/>
    <property type="match status" value="1"/>
</dbReference>
<evidence type="ECO:0000313" key="2">
    <source>
        <dbReference type="EnsemblMetazoa" id="SMAR013694-PA"/>
    </source>
</evidence>
<dbReference type="STRING" id="126957.T1JIL3"/>
<dbReference type="EnsemblMetazoa" id="SMAR013694-RA">
    <property type="protein sequence ID" value="SMAR013694-PA"/>
    <property type="gene ID" value="SMAR013694"/>
</dbReference>
<keyword evidence="3" id="KW-1185">Reference proteome</keyword>
<dbReference type="PhylomeDB" id="T1JIL3"/>
<dbReference type="SUPFAM" id="SSF48726">
    <property type="entry name" value="Immunoglobulin"/>
    <property type="match status" value="1"/>
</dbReference>
<dbReference type="Gene3D" id="2.60.40.10">
    <property type="entry name" value="Immunoglobulins"/>
    <property type="match status" value="1"/>
</dbReference>
<proteinExistence type="predicted"/>
<dbReference type="InterPro" id="IPR036179">
    <property type="entry name" value="Ig-like_dom_sf"/>
</dbReference>
<evidence type="ECO:0000313" key="3">
    <source>
        <dbReference type="Proteomes" id="UP000014500"/>
    </source>
</evidence>
<dbReference type="InterPro" id="IPR007110">
    <property type="entry name" value="Ig-like_dom"/>
</dbReference>
<dbReference type="AlphaFoldDB" id="T1JIL3"/>
<dbReference type="InterPro" id="IPR013783">
    <property type="entry name" value="Ig-like_fold"/>
</dbReference>
<protein>
    <recommendedName>
        <fullName evidence="1">Ig-like domain-containing protein</fullName>
    </recommendedName>
</protein>